<protein>
    <recommendedName>
        <fullName evidence="4">NB-ARC domain-containing protein</fullName>
    </recommendedName>
</protein>
<dbReference type="Proteomes" id="UP000504636">
    <property type="component" value="Unplaced"/>
</dbReference>
<dbReference type="EMBL" id="MU003723">
    <property type="protein sequence ID" value="KAF2802480.1"/>
    <property type="molecule type" value="Genomic_DNA"/>
</dbReference>
<organism evidence="1">
    <name type="scientific">Mytilinidion resinicola</name>
    <dbReference type="NCBI Taxonomy" id="574789"/>
    <lineage>
        <taxon>Eukaryota</taxon>
        <taxon>Fungi</taxon>
        <taxon>Dikarya</taxon>
        <taxon>Ascomycota</taxon>
        <taxon>Pezizomycotina</taxon>
        <taxon>Dothideomycetes</taxon>
        <taxon>Pleosporomycetidae</taxon>
        <taxon>Mytilinidiales</taxon>
        <taxon>Mytilinidiaceae</taxon>
        <taxon>Mytilinidion</taxon>
    </lineage>
</organism>
<dbReference type="AlphaFoldDB" id="A0A6A6Y1F3"/>
<dbReference type="PANTHER" id="PTHR35205:SF1">
    <property type="entry name" value="ZU5 DOMAIN-CONTAINING PROTEIN"/>
    <property type="match status" value="1"/>
</dbReference>
<reference evidence="3" key="3">
    <citation type="submission" date="2025-04" db="UniProtKB">
        <authorList>
            <consortium name="RefSeq"/>
        </authorList>
    </citation>
    <scope>IDENTIFICATION</scope>
    <source>
        <strain evidence="3">CBS 304.34</strain>
    </source>
</reference>
<reference evidence="1 3" key="1">
    <citation type="journal article" date="2020" name="Stud. Mycol.">
        <title>101 Dothideomycetes genomes: a test case for predicting lifestyles and emergence of pathogens.</title>
        <authorList>
            <person name="Haridas S."/>
            <person name="Albert R."/>
            <person name="Binder M."/>
            <person name="Bloem J."/>
            <person name="Labutti K."/>
            <person name="Salamov A."/>
            <person name="Andreopoulos B."/>
            <person name="Baker S."/>
            <person name="Barry K."/>
            <person name="Bills G."/>
            <person name="Bluhm B."/>
            <person name="Cannon C."/>
            <person name="Castanera R."/>
            <person name="Culley D."/>
            <person name="Daum C."/>
            <person name="Ezra D."/>
            <person name="Gonzalez J."/>
            <person name="Henrissat B."/>
            <person name="Kuo A."/>
            <person name="Liang C."/>
            <person name="Lipzen A."/>
            <person name="Lutzoni F."/>
            <person name="Magnuson J."/>
            <person name="Mondo S."/>
            <person name="Nolan M."/>
            <person name="Ohm R."/>
            <person name="Pangilinan J."/>
            <person name="Park H.-J."/>
            <person name="Ramirez L."/>
            <person name="Alfaro M."/>
            <person name="Sun H."/>
            <person name="Tritt A."/>
            <person name="Yoshinaga Y."/>
            <person name="Zwiers L.-H."/>
            <person name="Turgeon B."/>
            <person name="Goodwin S."/>
            <person name="Spatafora J."/>
            <person name="Crous P."/>
            <person name="Grigoriev I."/>
        </authorList>
    </citation>
    <scope>NUCLEOTIDE SEQUENCE</scope>
    <source>
        <strain evidence="1 3">CBS 304.34</strain>
    </source>
</reference>
<dbReference type="RefSeq" id="XP_033569444.1">
    <property type="nucleotide sequence ID" value="XM_033726270.1"/>
</dbReference>
<dbReference type="InterPro" id="IPR027417">
    <property type="entry name" value="P-loop_NTPase"/>
</dbReference>
<dbReference type="PANTHER" id="PTHR35205">
    <property type="entry name" value="NB-ARC AND TPR DOMAIN PROTEIN"/>
    <property type="match status" value="1"/>
</dbReference>
<accession>A0A6A6Y1F3</accession>
<gene>
    <name evidence="1 3" type="ORF">BDZ99DRAFT_527507</name>
</gene>
<name>A0A6A6Y1F3_9PEZI</name>
<sequence>MGGIGKTEVAMWYVFSRRTKFDAVFWINADTTEKLSLGFTEMSMALGLEDESAPEDEIERRERVKGWLSNPIITANQGTPKANDEASWLLVLDNADDPNILYDFWPDTGTGCVIVTSRNPLSKDTVYSPSLSIDLAPFKLNEAGPFLQSLSNREYEENSLEACTKIVEILGGLPSGITQMGGITRRRHMSLEEFLAYYEENAGNYMIQQFQAKGDPICKPSLPSGC</sequence>
<proteinExistence type="predicted"/>
<dbReference type="OrthoDB" id="6161812at2759"/>
<dbReference type="Gene3D" id="3.40.50.300">
    <property type="entry name" value="P-loop containing nucleotide triphosphate hydrolases"/>
    <property type="match status" value="1"/>
</dbReference>
<dbReference type="GeneID" id="54467163"/>
<reference evidence="3" key="2">
    <citation type="submission" date="2020-04" db="EMBL/GenBank/DDBJ databases">
        <authorList>
            <consortium name="NCBI Genome Project"/>
        </authorList>
    </citation>
    <scope>NUCLEOTIDE SEQUENCE</scope>
    <source>
        <strain evidence="3">CBS 304.34</strain>
    </source>
</reference>
<evidence type="ECO:0008006" key="4">
    <source>
        <dbReference type="Google" id="ProtNLM"/>
    </source>
</evidence>
<dbReference type="GO" id="GO:0043531">
    <property type="term" value="F:ADP binding"/>
    <property type="evidence" value="ECO:0007669"/>
    <property type="project" value="InterPro"/>
</dbReference>
<evidence type="ECO:0000313" key="2">
    <source>
        <dbReference type="Proteomes" id="UP000504636"/>
    </source>
</evidence>
<dbReference type="SUPFAM" id="SSF52540">
    <property type="entry name" value="P-loop containing nucleoside triphosphate hydrolases"/>
    <property type="match status" value="1"/>
</dbReference>
<evidence type="ECO:0000313" key="1">
    <source>
        <dbReference type="EMBL" id="KAF2802480.1"/>
    </source>
</evidence>
<keyword evidence="2" id="KW-1185">Reference proteome</keyword>
<evidence type="ECO:0000313" key="3">
    <source>
        <dbReference type="RefSeq" id="XP_033569444.1"/>
    </source>
</evidence>